<dbReference type="InterPro" id="IPR050232">
    <property type="entry name" value="FBL13/AtMIF1-like"/>
</dbReference>
<accession>A0A2G5CWA4</accession>
<dbReference type="FunCoup" id="A0A2G5CWA4">
    <property type="interactions" value="1164"/>
</dbReference>
<dbReference type="Gene3D" id="3.80.10.10">
    <property type="entry name" value="Ribonuclease Inhibitor"/>
    <property type="match status" value="1"/>
</dbReference>
<dbReference type="STRING" id="218851.A0A2G5CWA4"/>
<dbReference type="AlphaFoldDB" id="A0A2G5CWA4"/>
<dbReference type="EMBL" id="KZ305052">
    <property type="protein sequence ID" value="PIA35554.1"/>
    <property type="molecule type" value="Genomic_DNA"/>
</dbReference>
<keyword evidence="3" id="KW-1185">Reference proteome</keyword>
<dbReference type="PANTHER" id="PTHR31900">
    <property type="entry name" value="F-BOX/RNI SUPERFAMILY PROTEIN-RELATED"/>
    <property type="match status" value="1"/>
</dbReference>
<dbReference type="InterPro" id="IPR053781">
    <property type="entry name" value="F-box_AtFBL13-like"/>
</dbReference>
<dbReference type="PANTHER" id="PTHR31900:SF34">
    <property type="entry name" value="EMB|CAB62440.1-RELATED"/>
    <property type="match status" value="1"/>
</dbReference>
<dbReference type="Pfam" id="PF00646">
    <property type="entry name" value="F-box"/>
    <property type="match status" value="1"/>
</dbReference>
<dbReference type="InterPro" id="IPR032675">
    <property type="entry name" value="LRR_dom_sf"/>
</dbReference>
<dbReference type="Gene3D" id="1.20.1280.50">
    <property type="match status" value="1"/>
</dbReference>
<dbReference type="OrthoDB" id="612216at2759"/>
<proteinExistence type="predicted"/>
<evidence type="ECO:0000313" key="3">
    <source>
        <dbReference type="Proteomes" id="UP000230069"/>
    </source>
</evidence>
<dbReference type="CDD" id="cd22160">
    <property type="entry name" value="F-box_AtFBL13-like"/>
    <property type="match status" value="1"/>
</dbReference>
<dbReference type="InterPro" id="IPR036047">
    <property type="entry name" value="F-box-like_dom_sf"/>
</dbReference>
<organism evidence="2 3">
    <name type="scientific">Aquilegia coerulea</name>
    <name type="common">Rocky mountain columbine</name>
    <dbReference type="NCBI Taxonomy" id="218851"/>
    <lineage>
        <taxon>Eukaryota</taxon>
        <taxon>Viridiplantae</taxon>
        <taxon>Streptophyta</taxon>
        <taxon>Embryophyta</taxon>
        <taxon>Tracheophyta</taxon>
        <taxon>Spermatophyta</taxon>
        <taxon>Magnoliopsida</taxon>
        <taxon>Ranunculales</taxon>
        <taxon>Ranunculaceae</taxon>
        <taxon>Thalictroideae</taxon>
        <taxon>Aquilegia</taxon>
    </lineage>
</organism>
<dbReference type="InParanoid" id="A0A2G5CWA4"/>
<name>A0A2G5CWA4_AQUCA</name>
<reference evidence="2 3" key="1">
    <citation type="submission" date="2017-09" db="EMBL/GenBank/DDBJ databases">
        <title>WGS assembly of Aquilegia coerulea Goldsmith.</title>
        <authorList>
            <person name="Hodges S."/>
            <person name="Kramer E."/>
            <person name="Nordborg M."/>
            <person name="Tomkins J."/>
            <person name="Borevitz J."/>
            <person name="Derieg N."/>
            <person name="Yan J."/>
            <person name="Mihaltcheva S."/>
            <person name="Hayes R.D."/>
            <person name="Rokhsar D."/>
        </authorList>
    </citation>
    <scope>NUCLEOTIDE SEQUENCE [LARGE SCALE GENOMIC DNA]</scope>
    <source>
        <strain evidence="3">cv. Goldsmith</strain>
    </source>
</reference>
<dbReference type="PROSITE" id="PS50181">
    <property type="entry name" value="FBOX"/>
    <property type="match status" value="1"/>
</dbReference>
<gene>
    <name evidence="2" type="ORF">AQUCO_03500127v1</name>
</gene>
<evidence type="ECO:0000313" key="2">
    <source>
        <dbReference type="EMBL" id="PIA35554.1"/>
    </source>
</evidence>
<protein>
    <recommendedName>
        <fullName evidence="1">F-box domain-containing protein</fullName>
    </recommendedName>
</protein>
<sequence length="453" mass="52948">MKKGFLKKNVTENVKVKEKINKEDLRLPKVDRLSVLPKVLLHHILSFLDIKEVLRTCILSRRWRYLWIDLHVLNIDDKFWLDINGEVKTDKFQTYVNKFLLQRDGSNIEKFSLIYENEKSGYVVDDYMDKIYTWVVSVVRRNVEDLHLQVQYMPPLFSFCYSTKLKTLRLTNATLPVQVEGSWCPPSLESLIIENCCHQYLEDINISALQLKYLKVINKHDSIFVGPYQCELKICAPNLTSLECIGYMYQNYHLENLSSVVFARIDTKKYRDHNTKTFLVMALKNLFRGLVSTKSLLLSVEGIQTFADLQTLFKPVVISFPNLKYLKLTEWRHDCFISTLAKLFEGFSCIETLVMERMKVSYKPPKQEVHWGKQLVFNCMLHKLKSVRMQNLKGCENELRFIEVLLEKAMVLEDIAITTTKEHTSDSEKKLEEFIKKLQSLPKASSSATILCN</sequence>
<dbReference type="SUPFAM" id="SSF52058">
    <property type="entry name" value="L domain-like"/>
    <property type="match status" value="1"/>
</dbReference>
<dbReference type="Proteomes" id="UP000230069">
    <property type="component" value="Unassembled WGS sequence"/>
</dbReference>
<evidence type="ECO:0000259" key="1">
    <source>
        <dbReference type="PROSITE" id="PS50181"/>
    </source>
</evidence>
<dbReference type="SMART" id="SM00256">
    <property type="entry name" value="FBOX"/>
    <property type="match status" value="1"/>
</dbReference>
<dbReference type="InterPro" id="IPR001810">
    <property type="entry name" value="F-box_dom"/>
</dbReference>
<dbReference type="SUPFAM" id="SSF81383">
    <property type="entry name" value="F-box domain"/>
    <property type="match status" value="1"/>
</dbReference>
<feature type="domain" description="F-box" evidence="1">
    <location>
        <begin position="30"/>
        <end position="83"/>
    </location>
</feature>